<dbReference type="InterPro" id="IPR024301">
    <property type="entry name" value="Amidase_6"/>
</dbReference>
<comment type="caution">
    <text evidence="3">The sequence shown here is derived from an EMBL/GenBank/DDBJ whole genome shotgun (WGS) entry which is preliminary data.</text>
</comment>
<protein>
    <submittedName>
        <fullName evidence="3">Putative amidase-like protein</fullName>
    </submittedName>
</protein>
<reference evidence="3 4" key="1">
    <citation type="submission" date="2019-03" db="EMBL/GenBank/DDBJ databases">
        <title>Genomic Encyclopedia of Type Strains, Phase III (KMG-III): the genomes of soil and plant-associated and newly described type strains.</title>
        <authorList>
            <person name="Whitman W."/>
        </authorList>
    </citation>
    <scope>NUCLEOTIDE SEQUENCE [LARGE SCALE GENOMIC DNA]</scope>
    <source>
        <strain evidence="3 4">VKM Ac-2575</strain>
    </source>
</reference>
<dbReference type="RefSeq" id="WP_133980123.1">
    <property type="nucleotide sequence ID" value="NZ_SOCE01000001.1"/>
</dbReference>
<feature type="region of interest" description="Disordered" evidence="1">
    <location>
        <begin position="191"/>
        <end position="262"/>
    </location>
</feature>
<dbReference type="AlphaFoldDB" id="A0A4R7TDL1"/>
<evidence type="ECO:0000313" key="4">
    <source>
        <dbReference type="Proteomes" id="UP000295151"/>
    </source>
</evidence>
<evidence type="ECO:0000313" key="3">
    <source>
        <dbReference type="EMBL" id="TDU90175.1"/>
    </source>
</evidence>
<sequence length="418" mass="45892">MKLGIIGGRGRAMLVGASAAAMVVSGLGVQTAAGERAPSTLDAAVTSTEKTELLVLAKNYLTDRTSRVVSDGRGRAVASKNLSSDRLSVSLRQKVQGTDGVLESNRINLAKHGQRWIASQTTVTPISFERSGPGTIVAKVREYTRLEFDRKLDPEAPPATEQSVDRTFTFDEAGGQWQIVKTVADGQGTLVNDVPPTQNPLPTIMSPNISTPEYNYGTSTLSAADQAEDATPEPDPGLLPADAPEDGLPSSEPPKTDGSSGLTQQLTASYCYSCMVNYANTYWQNYNPNYRKWATDCTNFVSQALKSGGWAYDYGWYTSGSNWWYNSIHQTYTWSAAENFSHFAPKRTARLSSVYYLLASDVLLADWTGDNHIDHAMFVTLKTTGNIYLTYHTNNVHNMPLTWIIRDNRGAKYYAYRT</sequence>
<dbReference type="PANTHER" id="PTHR40032:SF1">
    <property type="entry name" value="EXPORTED PROTEIN"/>
    <property type="match status" value="1"/>
</dbReference>
<gene>
    <name evidence="3" type="ORF">EV138_3760</name>
</gene>
<dbReference type="PANTHER" id="PTHR40032">
    <property type="entry name" value="EXPORTED PROTEIN-RELATED"/>
    <property type="match status" value="1"/>
</dbReference>
<feature type="domain" description="Putative amidase" evidence="2">
    <location>
        <begin position="271"/>
        <end position="415"/>
    </location>
</feature>
<proteinExistence type="predicted"/>
<dbReference type="EMBL" id="SOCE01000001">
    <property type="protein sequence ID" value="TDU90175.1"/>
    <property type="molecule type" value="Genomic_DNA"/>
</dbReference>
<dbReference type="OrthoDB" id="4981342at2"/>
<dbReference type="Pfam" id="PF12671">
    <property type="entry name" value="Amidase_6"/>
    <property type="match status" value="1"/>
</dbReference>
<feature type="compositionally biased region" description="Polar residues" evidence="1">
    <location>
        <begin position="205"/>
        <end position="223"/>
    </location>
</feature>
<evidence type="ECO:0000256" key="1">
    <source>
        <dbReference type="SAM" id="MobiDB-lite"/>
    </source>
</evidence>
<dbReference type="Proteomes" id="UP000295151">
    <property type="component" value="Unassembled WGS sequence"/>
</dbReference>
<name>A0A4R7TDL1_9ACTN</name>
<accession>A0A4R7TDL1</accession>
<keyword evidence="4" id="KW-1185">Reference proteome</keyword>
<evidence type="ECO:0000259" key="2">
    <source>
        <dbReference type="Pfam" id="PF12671"/>
    </source>
</evidence>
<organism evidence="3 4">
    <name type="scientific">Kribbella voronezhensis</name>
    <dbReference type="NCBI Taxonomy" id="2512212"/>
    <lineage>
        <taxon>Bacteria</taxon>
        <taxon>Bacillati</taxon>
        <taxon>Actinomycetota</taxon>
        <taxon>Actinomycetes</taxon>
        <taxon>Propionibacteriales</taxon>
        <taxon>Kribbellaceae</taxon>
        <taxon>Kribbella</taxon>
    </lineage>
</organism>